<sequence length="212" mass="21805">MSVRKGVWTTQSHNEAALDKAYKVRFSLLRSSVFALFHPLASPLFPIATPAPSSHTQPTPPKSRPQANPPQTAETVYLIFSANKSGEYYGYAVMASPINQDFAATIAFAPAPITSTNTASAITLDLVPVPATTTAPRGRIIDDSARGTIFWEADPVTGAADEDSGGATGSGGNSSGKSSGDTCGNSSENLGVGSNSDEDFPFPPLAGAAGAV</sequence>
<feature type="domain" description="YTH" evidence="2">
    <location>
        <begin position="71"/>
        <end position="103"/>
    </location>
</feature>
<gene>
    <name evidence="3" type="ORF">VC83_02578</name>
</gene>
<dbReference type="InterPro" id="IPR045168">
    <property type="entry name" value="YTH_prot"/>
</dbReference>
<dbReference type="CDD" id="cd21134">
    <property type="entry name" value="YTH"/>
    <property type="match status" value="1"/>
</dbReference>
<organism evidence="3">
    <name type="scientific">Pseudogymnoascus destructans</name>
    <dbReference type="NCBI Taxonomy" id="655981"/>
    <lineage>
        <taxon>Eukaryota</taxon>
        <taxon>Fungi</taxon>
        <taxon>Dikarya</taxon>
        <taxon>Ascomycota</taxon>
        <taxon>Pezizomycotina</taxon>
        <taxon>Leotiomycetes</taxon>
        <taxon>Thelebolales</taxon>
        <taxon>Thelebolaceae</taxon>
        <taxon>Pseudogymnoascus</taxon>
    </lineage>
</organism>
<dbReference type="AlphaFoldDB" id="A0A177AG94"/>
<dbReference type="Gene3D" id="3.10.590.10">
    <property type="entry name" value="ph1033 like domains"/>
    <property type="match status" value="1"/>
</dbReference>
<proteinExistence type="predicted"/>
<evidence type="ECO:0000256" key="1">
    <source>
        <dbReference type="SAM" id="MobiDB-lite"/>
    </source>
</evidence>
<dbReference type="GO" id="GO:0000381">
    <property type="term" value="P:regulation of alternative mRNA splicing, via spliceosome"/>
    <property type="evidence" value="ECO:0007669"/>
    <property type="project" value="TreeGrafter"/>
</dbReference>
<accession>A0A177AG94</accession>
<evidence type="ECO:0000259" key="2">
    <source>
        <dbReference type="Pfam" id="PF04146"/>
    </source>
</evidence>
<evidence type="ECO:0000313" key="3">
    <source>
        <dbReference type="EMBL" id="OAF61128.2"/>
    </source>
</evidence>
<dbReference type="GO" id="GO:1990247">
    <property type="term" value="F:N6-methyladenosine-containing RNA reader activity"/>
    <property type="evidence" value="ECO:0007669"/>
    <property type="project" value="TreeGrafter"/>
</dbReference>
<reference evidence="3" key="1">
    <citation type="submission" date="2016-03" db="EMBL/GenBank/DDBJ databases">
        <title>Updated assembly of Pseudogymnoascus destructans, the fungus causing white-nose syndrome of bats.</title>
        <authorList>
            <person name="Palmer J.M."/>
            <person name="Drees K.P."/>
            <person name="Foster J.T."/>
            <person name="Lindner D.L."/>
        </authorList>
    </citation>
    <scope>NUCLEOTIDE SEQUENCE [LARGE SCALE GENOMIC DNA]</scope>
    <source>
        <strain evidence="3">20631-21</strain>
    </source>
</reference>
<dbReference type="OrthoDB" id="3440089at2759"/>
<dbReference type="Pfam" id="PF04146">
    <property type="entry name" value="YTH"/>
    <property type="match status" value="1"/>
</dbReference>
<dbReference type="GO" id="GO:0005654">
    <property type="term" value="C:nucleoplasm"/>
    <property type="evidence" value="ECO:0007669"/>
    <property type="project" value="TreeGrafter"/>
</dbReference>
<dbReference type="EMBL" id="KV441390">
    <property type="protein sequence ID" value="OAF61128.2"/>
    <property type="molecule type" value="Genomic_DNA"/>
</dbReference>
<feature type="region of interest" description="Disordered" evidence="1">
    <location>
        <begin position="157"/>
        <end position="212"/>
    </location>
</feature>
<dbReference type="PANTHER" id="PTHR12357:SF3">
    <property type="entry name" value="YTH DOMAIN-CONTAINING PROTEIN 1"/>
    <property type="match status" value="1"/>
</dbReference>
<dbReference type="GO" id="GO:0003729">
    <property type="term" value="F:mRNA binding"/>
    <property type="evidence" value="ECO:0007669"/>
    <property type="project" value="TreeGrafter"/>
</dbReference>
<dbReference type="GeneID" id="36285658"/>
<name>A0A177AG94_9PEZI</name>
<dbReference type="InterPro" id="IPR007275">
    <property type="entry name" value="YTH_domain"/>
</dbReference>
<protein>
    <recommendedName>
        <fullName evidence="2">YTH domain-containing protein</fullName>
    </recommendedName>
</protein>
<dbReference type="Proteomes" id="UP000077154">
    <property type="component" value="Unassembled WGS sequence"/>
</dbReference>
<feature type="region of interest" description="Disordered" evidence="1">
    <location>
        <begin position="48"/>
        <end position="71"/>
    </location>
</feature>
<dbReference type="PANTHER" id="PTHR12357">
    <property type="entry name" value="YTH YT521-B HOMOLOGY DOMAIN-CONTAINING"/>
    <property type="match status" value="1"/>
</dbReference>
<dbReference type="GO" id="GO:0000398">
    <property type="term" value="P:mRNA splicing, via spliceosome"/>
    <property type="evidence" value="ECO:0007669"/>
    <property type="project" value="TreeGrafter"/>
</dbReference>
<feature type="compositionally biased region" description="Polar residues" evidence="1">
    <location>
        <begin position="183"/>
        <end position="195"/>
    </location>
</feature>
<dbReference type="RefSeq" id="XP_024326405.1">
    <property type="nucleotide sequence ID" value="XM_024466237.1"/>
</dbReference>